<comment type="caution">
    <text evidence="2">The sequence shown here is derived from an EMBL/GenBank/DDBJ whole genome shotgun (WGS) entry which is preliminary data.</text>
</comment>
<dbReference type="AlphaFoldDB" id="A0A9X3A3V5"/>
<protein>
    <submittedName>
        <fullName evidence="2">Uncharacterized protein</fullName>
    </submittedName>
</protein>
<organism evidence="2 3">
    <name type="scientific">Umezawaea endophytica</name>
    <dbReference type="NCBI Taxonomy" id="1654476"/>
    <lineage>
        <taxon>Bacteria</taxon>
        <taxon>Bacillati</taxon>
        <taxon>Actinomycetota</taxon>
        <taxon>Actinomycetes</taxon>
        <taxon>Pseudonocardiales</taxon>
        <taxon>Pseudonocardiaceae</taxon>
        <taxon>Umezawaea</taxon>
    </lineage>
</organism>
<reference evidence="2" key="1">
    <citation type="submission" date="2022-08" db="EMBL/GenBank/DDBJ databases">
        <authorList>
            <person name="Tistechok S."/>
            <person name="Samborskyy M."/>
            <person name="Roman I."/>
        </authorList>
    </citation>
    <scope>NUCLEOTIDE SEQUENCE</scope>
    <source>
        <strain evidence="2">DSM 103496</strain>
    </source>
</reference>
<gene>
    <name evidence="2" type="ORF">NZH93_35305</name>
</gene>
<evidence type="ECO:0000313" key="3">
    <source>
        <dbReference type="Proteomes" id="UP001141259"/>
    </source>
</evidence>
<sequence>MVHPVKPRRVALLLGVIASLIGLGLLLSRTPAAESSEPPLGSPPADRGSAGPDWVAQQVPCTPGQGWEFSTRGLEDPVFPLVDAVRGVAGWARVNPGHTFVVGPNSTSEGYYEYTVDFLDTAGSGQFRVLRGPFEGTPVAVADHEANATGDCAPARRLVRPDGTVLQLYPVHSSEPFASLTQTIRVYTPGGMRYEVEMRNFGASALNGTMTRKYSRVGPGRETLPLDERRFAEAGIAFAEAVPHARPT</sequence>
<dbReference type="EMBL" id="JANYMP010000022">
    <property type="protein sequence ID" value="MCS7482144.1"/>
    <property type="molecule type" value="Genomic_DNA"/>
</dbReference>
<name>A0A9X3A3V5_9PSEU</name>
<dbReference type="Proteomes" id="UP001141259">
    <property type="component" value="Unassembled WGS sequence"/>
</dbReference>
<evidence type="ECO:0000256" key="1">
    <source>
        <dbReference type="SAM" id="MobiDB-lite"/>
    </source>
</evidence>
<dbReference type="RefSeq" id="WP_259627626.1">
    <property type="nucleotide sequence ID" value="NZ_JANYMP010000022.1"/>
</dbReference>
<evidence type="ECO:0000313" key="2">
    <source>
        <dbReference type="EMBL" id="MCS7482144.1"/>
    </source>
</evidence>
<proteinExistence type="predicted"/>
<feature type="region of interest" description="Disordered" evidence="1">
    <location>
        <begin position="32"/>
        <end position="56"/>
    </location>
</feature>
<keyword evidence="3" id="KW-1185">Reference proteome</keyword>
<accession>A0A9X3A3V5</accession>